<dbReference type="PROSITE" id="PS50043">
    <property type="entry name" value="HTH_LUXR_2"/>
    <property type="match status" value="1"/>
</dbReference>
<comment type="caution">
    <text evidence="5">The sequence shown here is derived from an EMBL/GenBank/DDBJ whole genome shotgun (WGS) entry which is preliminary data.</text>
</comment>
<reference evidence="5" key="1">
    <citation type="submission" date="2020-12" db="EMBL/GenBank/DDBJ databases">
        <title>Antrihabitans popcorni sp. nov. and Antrihabitans auranticaus sp. nov., isolated from a larva cave.</title>
        <authorList>
            <person name="Lee S.D."/>
            <person name="Kim I.S."/>
        </authorList>
    </citation>
    <scope>NUCLEOTIDE SEQUENCE</scope>
    <source>
        <strain evidence="5">YC3-6</strain>
    </source>
</reference>
<dbReference type="SMART" id="SM00421">
    <property type="entry name" value="HTH_LUXR"/>
    <property type="match status" value="1"/>
</dbReference>
<gene>
    <name evidence="5" type="ORF">JGU71_04210</name>
</gene>
<dbReference type="Pfam" id="PF00196">
    <property type="entry name" value="GerE"/>
    <property type="match status" value="1"/>
</dbReference>
<dbReference type="AlphaFoldDB" id="A0A934NMQ1"/>
<sequence>MTETLSTATKHATSHLIEDMMDSPGSDDMWRRNSGPLLERRIKQLTTGARSEIFGMLPDTSQSKQLFSSNTAQAELARTRGVVTRTVFPAAFTRDPVSLCAIRKRTRLGGGSRTFPEVPFPLVVVDRTVVLVPANPDRPEMDLLEVRDPALVGTMAALLERFWKQSTKIESNPADQLAFSERELELVLLLQAGYTDEATARRLGVSPRTVRRMTADLMQRLGARSRFEAGIKVAQLGLV</sequence>
<dbReference type="PANTHER" id="PTHR44688:SF16">
    <property type="entry name" value="DNA-BINDING TRANSCRIPTIONAL ACTIVATOR DEVR_DOSR"/>
    <property type="match status" value="1"/>
</dbReference>
<dbReference type="GO" id="GO:0003677">
    <property type="term" value="F:DNA binding"/>
    <property type="evidence" value="ECO:0007669"/>
    <property type="project" value="UniProtKB-KW"/>
</dbReference>
<name>A0A934NMQ1_9NOCA</name>
<dbReference type="EMBL" id="JAEMNV010000001">
    <property type="protein sequence ID" value="MBJ8338081.1"/>
    <property type="molecule type" value="Genomic_DNA"/>
</dbReference>
<keyword evidence="1" id="KW-0805">Transcription regulation</keyword>
<dbReference type="InterPro" id="IPR000792">
    <property type="entry name" value="Tscrpt_reg_LuxR_C"/>
</dbReference>
<dbReference type="RefSeq" id="WP_199702542.1">
    <property type="nucleotide sequence ID" value="NZ_JAEMNV010000001.1"/>
</dbReference>
<evidence type="ECO:0000259" key="4">
    <source>
        <dbReference type="PROSITE" id="PS50043"/>
    </source>
</evidence>
<organism evidence="5 6">
    <name type="scientific">Antrihabitans stalagmiti</name>
    <dbReference type="NCBI Taxonomy" id="2799499"/>
    <lineage>
        <taxon>Bacteria</taxon>
        <taxon>Bacillati</taxon>
        <taxon>Actinomycetota</taxon>
        <taxon>Actinomycetes</taxon>
        <taxon>Mycobacteriales</taxon>
        <taxon>Nocardiaceae</taxon>
        <taxon>Antrihabitans</taxon>
    </lineage>
</organism>
<dbReference type="InterPro" id="IPR016032">
    <property type="entry name" value="Sig_transdc_resp-reg_C-effctor"/>
</dbReference>
<evidence type="ECO:0000256" key="2">
    <source>
        <dbReference type="ARBA" id="ARBA00023125"/>
    </source>
</evidence>
<evidence type="ECO:0000256" key="1">
    <source>
        <dbReference type="ARBA" id="ARBA00023015"/>
    </source>
</evidence>
<keyword evidence="6" id="KW-1185">Reference proteome</keyword>
<dbReference type="Proteomes" id="UP000655868">
    <property type="component" value="Unassembled WGS sequence"/>
</dbReference>
<dbReference type="PRINTS" id="PR00038">
    <property type="entry name" value="HTHLUXR"/>
</dbReference>
<evidence type="ECO:0000313" key="6">
    <source>
        <dbReference type="Proteomes" id="UP000655868"/>
    </source>
</evidence>
<feature type="domain" description="HTH luxR-type" evidence="4">
    <location>
        <begin position="172"/>
        <end position="237"/>
    </location>
</feature>
<protein>
    <submittedName>
        <fullName evidence="5">Helix-turn-helix domain-containing protein</fullName>
    </submittedName>
</protein>
<evidence type="ECO:0000256" key="3">
    <source>
        <dbReference type="ARBA" id="ARBA00023163"/>
    </source>
</evidence>
<dbReference type="SUPFAM" id="SSF46894">
    <property type="entry name" value="C-terminal effector domain of the bipartite response regulators"/>
    <property type="match status" value="1"/>
</dbReference>
<keyword evidence="2" id="KW-0238">DNA-binding</keyword>
<accession>A0A934NMQ1</accession>
<dbReference type="Gene3D" id="1.10.10.10">
    <property type="entry name" value="Winged helix-like DNA-binding domain superfamily/Winged helix DNA-binding domain"/>
    <property type="match status" value="1"/>
</dbReference>
<keyword evidence="3" id="KW-0804">Transcription</keyword>
<proteinExistence type="predicted"/>
<dbReference type="InterPro" id="IPR036388">
    <property type="entry name" value="WH-like_DNA-bd_sf"/>
</dbReference>
<dbReference type="GO" id="GO:0006355">
    <property type="term" value="P:regulation of DNA-templated transcription"/>
    <property type="evidence" value="ECO:0007669"/>
    <property type="project" value="InterPro"/>
</dbReference>
<dbReference type="PANTHER" id="PTHR44688">
    <property type="entry name" value="DNA-BINDING TRANSCRIPTIONAL ACTIVATOR DEVR_DOSR"/>
    <property type="match status" value="1"/>
</dbReference>
<evidence type="ECO:0000313" key="5">
    <source>
        <dbReference type="EMBL" id="MBJ8338081.1"/>
    </source>
</evidence>